<comment type="caution">
    <text evidence="3">The sequence shown here is derived from an EMBL/GenBank/DDBJ whole genome shotgun (WGS) entry which is preliminary data.</text>
</comment>
<name>A0A918J1X0_9FLAO</name>
<dbReference type="Proteomes" id="UP000634668">
    <property type="component" value="Unassembled WGS sequence"/>
</dbReference>
<dbReference type="InterPro" id="IPR024930">
    <property type="entry name" value="Skp_dom_sf"/>
</dbReference>
<accession>A0A918J1X0</accession>
<keyword evidence="2" id="KW-0732">Signal</keyword>
<reference evidence="3" key="1">
    <citation type="journal article" date="2014" name="Int. J. Syst. Evol. Microbiol.">
        <title>Complete genome sequence of Corynebacterium casei LMG S-19264T (=DSM 44701T), isolated from a smear-ripened cheese.</title>
        <authorList>
            <consortium name="US DOE Joint Genome Institute (JGI-PGF)"/>
            <person name="Walter F."/>
            <person name="Albersmeier A."/>
            <person name="Kalinowski J."/>
            <person name="Ruckert C."/>
        </authorList>
    </citation>
    <scope>NUCLEOTIDE SEQUENCE</scope>
    <source>
        <strain evidence="3">KCTC 12113</strain>
    </source>
</reference>
<reference evidence="3" key="2">
    <citation type="submission" date="2020-09" db="EMBL/GenBank/DDBJ databases">
        <authorList>
            <person name="Sun Q."/>
            <person name="Kim S."/>
        </authorList>
    </citation>
    <scope>NUCLEOTIDE SEQUENCE</scope>
    <source>
        <strain evidence="3">KCTC 12113</strain>
    </source>
</reference>
<evidence type="ECO:0000256" key="1">
    <source>
        <dbReference type="ARBA" id="ARBA00009091"/>
    </source>
</evidence>
<dbReference type="PANTHER" id="PTHR35089">
    <property type="entry name" value="CHAPERONE PROTEIN SKP"/>
    <property type="match status" value="1"/>
</dbReference>
<organism evidence="3 4">
    <name type="scientific">Arenibacter certesii</name>
    <dbReference type="NCBI Taxonomy" id="228955"/>
    <lineage>
        <taxon>Bacteria</taxon>
        <taxon>Pseudomonadati</taxon>
        <taxon>Bacteroidota</taxon>
        <taxon>Flavobacteriia</taxon>
        <taxon>Flavobacteriales</taxon>
        <taxon>Flavobacteriaceae</taxon>
        <taxon>Arenibacter</taxon>
    </lineage>
</organism>
<gene>
    <name evidence="3" type="ORF">GCM10007383_30180</name>
</gene>
<comment type="similarity">
    <text evidence="1">Belongs to the Skp family.</text>
</comment>
<proteinExistence type="inferred from homology"/>
<dbReference type="SMART" id="SM00935">
    <property type="entry name" value="OmpH"/>
    <property type="match status" value="1"/>
</dbReference>
<evidence type="ECO:0000313" key="4">
    <source>
        <dbReference type="Proteomes" id="UP000634668"/>
    </source>
</evidence>
<dbReference type="GO" id="GO:0005829">
    <property type="term" value="C:cytosol"/>
    <property type="evidence" value="ECO:0007669"/>
    <property type="project" value="TreeGrafter"/>
</dbReference>
<dbReference type="GO" id="GO:0051082">
    <property type="term" value="F:unfolded protein binding"/>
    <property type="evidence" value="ECO:0007669"/>
    <property type="project" value="InterPro"/>
</dbReference>
<dbReference type="RefSeq" id="WP_373296623.1">
    <property type="nucleotide sequence ID" value="NZ_BMWP01000024.1"/>
</dbReference>
<dbReference type="AlphaFoldDB" id="A0A918J1X0"/>
<protein>
    <submittedName>
        <fullName evidence="3">Membrane protein</fullName>
    </submittedName>
</protein>
<keyword evidence="4" id="KW-1185">Reference proteome</keyword>
<dbReference type="PANTHER" id="PTHR35089:SF1">
    <property type="entry name" value="CHAPERONE PROTEIN SKP"/>
    <property type="match status" value="1"/>
</dbReference>
<dbReference type="GO" id="GO:0050821">
    <property type="term" value="P:protein stabilization"/>
    <property type="evidence" value="ECO:0007669"/>
    <property type="project" value="TreeGrafter"/>
</dbReference>
<dbReference type="InterPro" id="IPR005632">
    <property type="entry name" value="Chaperone_Skp"/>
</dbReference>
<dbReference type="EMBL" id="BMWP01000024">
    <property type="protein sequence ID" value="GGW43604.1"/>
    <property type="molecule type" value="Genomic_DNA"/>
</dbReference>
<evidence type="ECO:0000256" key="2">
    <source>
        <dbReference type="ARBA" id="ARBA00022729"/>
    </source>
</evidence>
<dbReference type="Pfam" id="PF03938">
    <property type="entry name" value="OmpH"/>
    <property type="match status" value="1"/>
</dbReference>
<sequence length="208" mass="24108">MEKLIRELNKKNIHENRNPHNFLQLIKKLFYFYAKYKNGKMKKLVLALVFLGMLSCQQEKIGFVDNVKLMDSYKEKLDVENRFKSRSERFTKKRDSISQAFQIEAQAFQAKAQKLSQAKAQEEYGALQQRSQFIGQQLQQEEQELQMKGQTEMDSLVSKVKKEIKKYGKANGYSFILSGGEGGSVLYGTEAHDITDAIVKILNDKYEE</sequence>
<evidence type="ECO:0000313" key="3">
    <source>
        <dbReference type="EMBL" id="GGW43604.1"/>
    </source>
</evidence>
<dbReference type="SUPFAM" id="SSF111384">
    <property type="entry name" value="OmpH-like"/>
    <property type="match status" value="1"/>
</dbReference>
<dbReference type="Gene3D" id="3.30.910.20">
    <property type="entry name" value="Skp domain"/>
    <property type="match status" value="1"/>
</dbReference>